<keyword evidence="1" id="KW-1133">Transmembrane helix</keyword>
<evidence type="ECO:0000313" key="3">
    <source>
        <dbReference type="Proteomes" id="UP000518752"/>
    </source>
</evidence>
<comment type="caution">
    <text evidence="2">The sequence shown here is derived from an EMBL/GenBank/DDBJ whole genome shotgun (WGS) entry which is preliminary data.</text>
</comment>
<feature type="transmembrane region" description="Helical" evidence="1">
    <location>
        <begin position="23"/>
        <end position="43"/>
    </location>
</feature>
<evidence type="ECO:0000313" key="2">
    <source>
        <dbReference type="EMBL" id="KAF5372822.1"/>
    </source>
</evidence>
<sequence>MPDTFPEELDRVGAEGYSVNGDVFLPMYAFIVSCSLLYVAIIFKMDEEETCWRVQGHIEDWHEYQEAEYNELEDALRQSYLSDQRELEPITEDEDLMAFFESLMTPRYWESFRDFCLDEEADKPFYRDACFIQMRQYQDFLIRRIHYYFRSLVMTRYNRYYDPVDKELALQEWFEREKAYEREELYIWRSDWIRGFVFQADLFDECRHNTFWEQVCDEDFCPWMFVDFQLLCNPIPTDYDEYYSD</sequence>
<dbReference type="EMBL" id="JAACJN010000108">
    <property type="protein sequence ID" value="KAF5372822.1"/>
    <property type="molecule type" value="Genomic_DNA"/>
</dbReference>
<keyword evidence="1" id="KW-0472">Membrane</keyword>
<keyword evidence="1" id="KW-0812">Transmembrane</keyword>
<evidence type="ECO:0000256" key="1">
    <source>
        <dbReference type="SAM" id="Phobius"/>
    </source>
</evidence>
<accession>A0A8H5GXH1</accession>
<protein>
    <submittedName>
        <fullName evidence="2">Uncharacterized protein</fullName>
    </submittedName>
</protein>
<keyword evidence="3" id="KW-1185">Reference proteome</keyword>
<dbReference type="Proteomes" id="UP000518752">
    <property type="component" value="Unassembled WGS sequence"/>
</dbReference>
<dbReference type="AlphaFoldDB" id="A0A8H5GXH1"/>
<reference evidence="2 3" key="1">
    <citation type="journal article" date="2020" name="ISME J.">
        <title>Uncovering the hidden diversity of litter-decomposition mechanisms in mushroom-forming fungi.</title>
        <authorList>
            <person name="Floudas D."/>
            <person name="Bentzer J."/>
            <person name="Ahren D."/>
            <person name="Johansson T."/>
            <person name="Persson P."/>
            <person name="Tunlid A."/>
        </authorList>
    </citation>
    <scope>NUCLEOTIDE SEQUENCE [LARGE SCALE GENOMIC DNA]</scope>
    <source>
        <strain evidence="2 3">CBS 406.79</strain>
    </source>
</reference>
<organism evidence="2 3">
    <name type="scientific">Collybiopsis confluens</name>
    <dbReference type="NCBI Taxonomy" id="2823264"/>
    <lineage>
        <taxon>Eukaryota</taxon>
        <taxon>Fungi</taxon>
        <taxon>Dikarya</taxon>
        <taxon>Basidiomycota</taxon>
        <taxon>Agaricomycotina</taxon>
        <taxon>Agaricomycetes</taxon>
        <taxon>Agaricomycetidae</taxon>
        <taxon>Agaricales</taxon>
        <taxon>Marasmiineae</taxon>
        <taxon>Omphalotaceae</taxon>
        <taxon>Collybiopsis</taxon>
    </lineage>
</organism>
<gene>
    <name evidence="2" type="ORF">D9757_011122</name>
</gene>
<proteinExistence type="predicted"/>
<name>A0A8H5GXH1_9AGAR</name>